<name>A0ABP8JKU9_9BACT</name>
<dbReference type="EMBL" id="BAABHA010000015">
    <property type="protein sequence ID" value="GAA4392425.1"/>
    <property type="molecule type" value="Genomic_DNA"/>
</dbReference>
<keyword evidence="3" id="KW-1185">Reference proteome</keyword>
<dbReference type="PANTHER" id="PTHR37841:SF1">
    <property type="entry name" value="DUF3298 DOMAIN-CONTAINING PROTEIN"/>
    <property type="match status" value="1"/>
</dbReference>
<dbReference type="Proteomes" id="UP001500454">
    <property type="component" value="Unassembled WGS sequence"/>
</dbReference>
<gene>
    <name evidence="2" type="ORF">GCM10023186_42900</name>
</gene>
<reference evidence="3" key="1">
    <citation type="journal article" date="2019" name="Int. J. Syst. Evol. Microbiol.">
        <title>The Global Catalogue of Microorganisms (GCM) 10K type strain sequencing project: providing services to taxonomists for standard genome sequencing and annotation.</title>
        <authorList>
            <consortium name="The Broad Institute Genomics Platform"/>
            <consortium name="The Broad Institute Genome Sequencing Center for Infectious Disease"/>
            <person name="Wu L."/>
            <person name="Ma J."/>
        </authorList>
    </citation>
    <scope>NUCLEOTIDE SEQUENCE [LARGE SCALE GENOMIC DNA]</scope>
    <source>
        <strain evidence="3">JCM 17924</strain>
    </source>
</reference>
<dbReference type="RefSeq" id="WP_345227612.1">
    <property type="nucleotide sequence ID" value="NZ_BAABHA010000015.1"/>
</dbReference>
<comment type="caution">
    <text evidence="2">The sequence shown here is derived from an EMBL/GenBank/DDBJ whole genome shotgun (WGS) entry which is preliminary data.</text>
</comment>
<dbReference type="InterPro" id="IPR032774">
    <property type="entry name" value="WG_beta_rep"/>
</dbReference>
<accession>A0ABP8JKU9</accession>
<evidence type="ECO:0000256" key="1">
    <source>
        <dbReference type="SAM" id="MobiDB-lite"/>
    </source>
</evidence>
<dbReference type="SUPFAM" id="SSF69360">
    <property type="entry name" value="Cell wall binding repeat"/>
    <property type="match status" value="1"/>
</dbReference>
<dbReference type="PANTHER" id="PTHR37841">
    <property type="entry name" value="GLR2918 PROTEIN"/>
    <property type="match status" value="1"/>
</dbReference>
<sequence length="622" mass="67997">MLHQILFAPFPDTARQQLYEQVRATLRDDASAPATLLLGNFAVEEGGETMDAVVIRPHSITLLVFVPGGGRLSIPSLTYGAWKLDAQTVRGAVTGADNPFEQFRHQKDALAAWLAPQLSAEQANLQFISGVVVFGAPVTFSPDVEEALGQQPGSNFQLLADATQLPRRLKQLARPEIDLTDDELAQWARDLADEPEPVASPAMPMAQAAAAAASPASEPEEENSLWRRAWRWLGAEDIPDDTPYGGYPAAQVAASSAEKERLERIRQDSQAELRQQLQALETREAQRERNMAELRAQLAQAAPVTTEAQELRERLAAESREKAALDEAMRASRAESETRNRELDAKIQQLGQLVEQLNARAASPSPSPGASPAAAPASGLPGVLAYRNLRVWRKRLPRVATVVGAVGLLGLGAWGLSHLGSGTPKPYQENGKWGFADASGKPVVAPKYSSVREFQQEQAVVEQNGAYGLVDESGQEVVPPAYDALNPYAGGYARVRVGDAYTFLDEQGKEFDNYYFNALDFSEGYAAVLDHRGWYYINGPEPEDPAKPPVVFREAYPFREGLARVRLADGYTYVTQDYLTDPSKGTEPFGRYEQATDFDQGKALVTQNGRRFTIDTDGDPVD</sequence>
<evidence type="ECO:0000313" key="2">
    <source>
        <dbReference type="EMBL" id="GAA4392425.1"/>
    </source>
</evidence>
<proteinExistence type="predicted"/>
<feature type="region of interest" description="Disordered" evidence="1">
    <location>
        <begin position="195"/>
        <end position="223"/>
    </location>
</feature>
<evidence type="ECO:0000313" key="3">
    <source>
        <dbReference type="Proteomes" id="UP001500454"/>
    </source>
</evidence>
<dbReference type="Pfam" id="PF14903">
    <property type="entry name" value="WG_beta_rep"/>
    <property type="match status" value="3"/>
</dbReference>
<feature type="compositionally biased region" description="Low complexity" evidence="1">
    <location>
        <begin position="361"/>
        <end position="377"/>
    </location>
</feature>
<protein>
    <recommendedName>
        <fullName evidence="4">WG repeat-containing protein</fullName>
    </recommendedName>
</protein>
<organism evidence="2 3">
    <name type="scientific">Hymenobacter koreensis</name>
    <dbReference type="NCBI Taxonomy" id="1084523"/>
    <lineage>
        <taxon>Bacteria</taxon>
        <taxon>Pseudomonadati</taxon>
        <taxon>Bacteroidota</taxon>
        <taxon>Cytophagia</taxon>
        <taxon>Cytophagales</taxon>
        <taxon>Hymenobacteraceae</taxon>
        <taxon>Hymenobacter</taxon>
    </lineage>
</organism>
<feature type="region of interest" description="Disordered" evidence="1">
    <location>
        <begin position="358"/>
        <end position="377"/>
    </location>
</feature>
<feature type="compositionally biased region" description="Low complexity" evidence="1">
    <location>
        <begin position="199"/>
        <end position="217"/>
    </location>
</feature>
<evidence type="ECO:0008006" key="4">
    <source>
        <dbReference type="Google" id="ProtNLM"/>
    </source>
</evidence>